<dbReference type="EMBL" id="JAUOZS010000001">
    <property type="protein sequence ID" value="MDT8900043.1"/>
    <property type="molecule type" value="Genomic_DNA"/>
</dbReference>
<dbReference type="Proteomes" id="UP001254848">
    <property type="component" value="Unassembled WGS sequence"/>
</dbReference>
<evidence type="ECO:0000313" key="1">
    <source>
        <dbReference type="EMBL" id="MDT8900043.1"/>
    </source>
</evidence>
<gene>
    <name evidence="1" type="ORF">Q4T40_02180</name>
</gene>
<name>A0ABU3NT96_9FIRM</name>
<reference evidence="1 2" key="1">
    <citation type="submission" date="2023-07" db="EMBL/GenBank/DDBJ databases">
        <title>The novel representative of Negativicutes class, Anaeroselena agilis gen. nov. sp. nov.</title>
        <authorList>
            <person name="Prokofeva M.I."/>
            <person name="Elcheninov A.G."/>
            <person name="Klyukina A."/>
            <person name="Kublanov I.V."/>
            <person name="Frolov E.N."/>
            <person name="Podosokorskaya O.A."/>
        </authorList>
    </citation>
    <scope>NUCLEOTIDE SEQUENCE [LARGE SCALE GENOMIC DNA]</scope>
    <source>
        <strain evidence="1 2">4137-cl</strain>
    </source>
</reference>
<evidence type="ECO:0000313" key="2">
    <source>
        <dbReference type="Proteomes" id="UP001254848"/>
    </source>
</evidence>
<proteinExistence type="predicted"/>
<sequence length="142" mass="16068">MAKTFFRGVPTEVDIKRLDDAFGVPAEDALIDYESIEEALQLSKESSRFETVTRAWRDKLEREYNLLLVSVRGQGIKVATPDARVTIASKKMKQGRRAIQRGASIAVKTDASRLSDGKARELRQFLIDVPMRLRLQESLAMK</sequence>
<comment type="caution">
    <text evidence="1">The sequence shown here is derived from an EMBL/GenBank/DDBJ whole genome shotgun (WGS) entry which is preliminary data.</text>
</comment>
<keyword evidence="2" id="KW-1185">Reference proteome</keyword>
<accession>A0ABU3NT96</accession>
<protein>
    <submittedName>
        <fullName evidence="1">Uncharacterized protein</fullName>
    </submittedName>
</protein>
<dbReference type="RefSeq" id="WP_413778603.1">
    <property type="nucleotide sequence ID" value="NZ_JAUOZS010000001.1"/>
</dbReference>
<organism evidence="1 2">
    <name type="scientific">Anaeroselena agilis</name>
    <dbReference type="NCBI Taxonomy" id="3063788"/>
    <lineage>
        <taxon>Bacteria</taxon>
        <taxon>Bacillati</taxon>
        <taxon>Bacillota</taxon>
        <taxon>Negativicutes</taxon>
        <taxon>Acetonemataceae</taxon>
        <taxon>Anaeroselena</taxon>
    </lineage>
</organism>